<evidence type="ECO:0000256" key="5">
    <source>
        <dbReference type="ARBA" id="ARBA00023136"/>
    </source>
</evidence>
<keyword evidence="2" id="KW-1003">Cell membrane</keyword>
<keyword evidence="5 6" id="KW-0472">Membrane</keyword>
<feature type="transmembrane region" description="Helical" evidence="6">
    <location>
        <begin position="146"/>
        <end position="166"/>
    </location>
</feature>
<dbReference type="InterPro" id="IPR051461">
    <property type="entry name" value="UPF0750_membrane"/>
</dbReference>
<evidence type="ECO:0000256" key="3">
    <source>
        <dbReference type="ARBA" id="ARBA00022692"/>
    </source>
</evidence>
<feature type="transmembrane region" description="Helical" evidence="6">
    <location>
        <begin position="111"/>
        <end position="134"/>
    </location>
</feature>
<dbReference type="PANTHER" id="PTHR33545">
    <property type="entry name" value="UPF0750 MEMBRANE PROTEIN YITT-RELATED"/>
    <property type="match status" value="1"/>
</dbReference>
<evidence type="ECO:0008006" key="9">
    <source>
        <dbReference type="Google" id="ProtNLM"/>
    </source>
</evidence>
<reference evidence="7 8" key="1">
    <citation type="submission" date="2020-03" db="EMBL/GenBank/DDBJ databases">
        <title>The role of nitrogen metabolism on polyethylene biodegradation.</title>
        <authorList>
            <person name="Peixoto J."/>
            <person name="Vizzotto C.S."/>
            <person name="Ramos A."/>
            <person name="Alves G."/>
            <person name="Steindorff A."/>
            <person name="Kruger R."/>
        </authorList>
    </citation>
    <scope>NUCLEOTIDE SEQUENCE [LARGE SCALE GENOMIC DNA]</scope>
    <source>
        <strain evidence="7 8">PE63</strain>
    </source>
</reference>
<proteinExistence type="predicted"/>
<dbReference type="Pfam" id="PF02588">
    <property type="entry name" value="YitT_membrane"/>
    <property type="match status" value="1"/>
</dbReference>
<feature type="transmembrane region" description="Helical" evidence="6">
    <location>
        <begin position="238"/>
        <end position="255"/>
    </location>
</feature>
<keyword evidence="4 6" id="KW-1133">Transmembrane helix</keyword>
<sequence length="264" mass="28260">MHIEHESIRKIKGFPGVTHAGSSLVFIETSGTHLAVLPDMSTPLSSSAGPALAGRMDAPAAAASAASGLRHGRVEDAQALFTGSLFVSITMMLFAQAGLLTGSTAGIAFLLHYVTGLPFGAIFFVINLPFYWFAWKRMGAEFTIKTFVSVAMLALMADVGPRFIHIDYLNPLYAAVAGGLLMGSGCLFLARHRSSLGGATIVSLYLQDRYGIRAGKVQMMIDCSVVLMALVIVPLERVAYSVLAAVIMSMFLWISHRPGRYQGN</sequence>
<name>A0ABS5LS19_9BURK</name>
<organism evidence="7 8">
    <name type="scientific">Comamonas brasiliensis</name>
    <dbReference type="NCBI Taxonomy" id="1812482"/>
    <lineage>
        <taxon>Bacteria</taxon>
        <taxon>Pseudomonadati</taxon>
        <taxon>Pseudomonadota</taxon>
        <taxon>Betaproteobacteria</taxon>
        <taxon>Burkholderiales</taxon>
        <taxon>Comamonadaceae</taxon>
        <taxon>Comamonas</taxon>
    </lineage>
</organism>
<dbReference type="PANTHER" id="PTHR33545:SF5">
    <property type="entry name" value="UPF0750 MEMBRANE PROTEIN YITT"/>
    <property type="match status" value="1"/>
</dbReference>
<dbReference type="InterPro" id="IPR003740">
    <property type="entry name" value="YitT"/>
</dbReference>
<accession>A0ABS5LS19</accession>
<keyword evidence="3 6" id="KW-0812">Transmembrane</keyword>
<evidence type="ECO:0000256" key="4">
    <source>
        <dbReference type="ARBA" id="ARBA00022989"/>
    </source>
</evidence>
<comment type="caution">
    <text evidence="7">The sequence shown here is derived from an EMBL/GenBank/DDBJ whole genome shotgun (WGS) entry which is preliminary data.</text>
</comment>
<evidence type="ECO:0000256" key="6">
    <source>
        <dbReference type="SAM" id="Phobius"/>
    </source>
</evidence>
<evidence type="ECO:0000313" key="7">
    <source>
        <dbReference type="EMBL" id="MBS3019011.1"/>
    </source>
</evidence>
<feature type="transmembrane region" description="Helical" evidence="6">
    <location>
        <begin position="210"/>
        <end position="232"/>
    </location>
</feature>
<comment type="subcellular location">
    <subcellularLocation>
        <location evidence="1">Cell membrane</location>
        <topology evidence="1">Multi-pass membrane protein</topology>
    </subcellularLocation>
</comment>
<evidence type="ECO:0000256" key="2">
    <source>
        <dbReference type="ARBA" id="ARBA00022475"/>
    </source>
</evidence>
<feature type="transmembrane region" description="Helical" evidence="6">
    <location>
        <begin position="172"/>
        <end position="190"/>
    </location>
</feature>
<evidence type="ECO:0000313" key="8">
    <source>
        <dbReference type="Proteomes" id="UP001647436"/>
    </source>
</evidence>
<evidence type="ECO:0000256" key="1">
    <source>
        <dbReference type="ARBA" id="ARBA00004651"/>
    </source>
</evidence>
<protein>
    <recommendedName>
        <fullName evidence="9">YitT family protein</fullName>
    </recommendedName>
</protein>
<keyword evidence="8" id="KW-1185">Reference proteome</keyword>
<dbReference type="Proteomes" id="UP001647436">
    <property type="component" value="Unassembled WGS sequence"/>
</dbReference>
<dbReference type="EMBL" id="JAANES010000002">
    <property type="protein sequence ID" value="MBS3019011.1"/>
    <property type="molecule type" value="Genomic_DNA"/>
</dbReference>
<gene>
    <name evidence="7" type="ORF">DJFAAGMI_01750</name>
</gene>
<feature type="transmembrane region" description="Helical" evidence="6">
    <location>
        <begin position="79"/>
        <end position="99"/>
    </location>
</feature>